<dbReference type="InterPro" id="IPR052955">
    <property type="entry name" value="UPF0703_membrane_permease"/>
</dbReference>
<dbReference type="Proteomes" id="UP001596250">
    <property type="component" value="Unassembled WGS sequence"/>
</dbReference>
<evidence type="ECO:0000256" key="2">
    <source>
        <dbReference type="SAM" id="Phobius"/>
    </source>
</evidence>
<dbReference type="Pfam" id="PF09323">
    <property type="entry name" value="DUF1980"/>
    <property type="match status" value="1"/>
</dbReference>
<keyword evidence="6" id="KW-1185">Reference proteome</keyword>
<dbReference type="RefSeq" id="WP_379892239.1">
    <property type="nucleotide sequence ID" value="NZ_CBCSCT010000028.1"/>
</dbReference>
<proteinExistence type="predicted"/>
<dbReference type="PANTHER" id="PTHR40047:SF1">
    <property type="entry name" value="UPF0703 PROTEIN YCGQ"/>
    <property type="match status" value="1"/>
</dbReference>
<feature type="compositionally biased region" description="Polar residues" evidence="1">
    <location>
        <begin position="158"/>
        <end position="185"/>
    </location>
</feature>
<protein>
    <submittedName>
        <fullName evidence="5">TIGR03943 family putative permease subunit</fullName>
    </submittedName>
</protein>
<accession>A0ABW1IK66</accession>
<feature type="transmembrane region" description="Helical" evidence="2">
    <location>
        <begin position="89"/>
        <end position="110"/>
    </location>
</feature>
<evidence type="ECO:0000313" key="5">
    <source>
        <dbReference type="EMBL" id="MFC5985420.1"/>
    </source>
</evidence>
<evidence type="ECO:0000259" key="3">
    <source>
        <dbReference type="Pfam" id="PF09323"/>
    </source>
</evidence>
<keyword evidence="2" id="KW-0472">Membrane</keyword>
<evidence type="ECO:0000313" key="6">
    <source>
        <dbReference type="Proteomes" id="UP001596250"/>
    </source>
</evidence>
<gene>
    <name evidence="5" type="ORF">ACFPXP_03070</name>
</gene>
<comment type="caution">
    <text evidence="5">The sequence shown here is derived from an EMBL/GenBank/DDBJ whole genome shotgun (WGS) entry which is preliminary data.</text>
</comment>
<dbReference type="InterPro" id="IPR048447">
    <property type="entry name" value="DUF1980_C"/>
</dbReference>
<evidence type="ECO:0000256" key="1">
    <source>
        <dbReference type="SAM" id="MobiDB-lite"/>
    </source>
</evidence>
<evidence type="ECO:0000259" key="4">
    <source>
        <dbReference type="Pfam" id="PF21537"/>
    </source>
</evidence>
<feature type="transmembrane region" description="Helical" evidence="2">
    <location>
        <begin position="6"/>
        <end position="26"/>
    </location>
</feature>
<dbReference type="InterPro" id="IPR048493">
    <property type="entry name" value="DUF1980_N"/>
</dbReference>
<sequence>MTRIAHHLLRGVLLIGFSLFILFLVRTDQLSYYIAPRMALYVKLSALLLYILAAGQLYQAYKLHQSNRTTLQHDCGCEHIPSGFPLKSVFMYVLFALPLLLGTLLPNTVLGSAMADQKGMRLTTIASNPSLSHEVIQEKDAGKPKQTPADVKDEVSPHESSGINQTETTDLQQTNQAIAPNSEMESGSMKENSESVKQGNAASSDSLEELFPSSPATESFAKYARSVYDDETILVEEKSFTEILTTLHLYLDAFIGKPIEITGFIYRMEPMEPHQFAIGRFAMTCCSADAEPYGVFAEFVGAEAWPDDQWVKVKGSLSKTVFNEAEIMKLDVKSIEKTEAPKEPYVYPNWDFGSE</sequence>
<feature type="compositionally biased region" description="Polar residues" evidence="1">
    <location>
        <begin position="195"/>
        <end position="205"/>
    </location>
</feature>
<feature type="transmembrane region" description="Helical" evidence="2">
    <location>
        <begin position="38"/>
        <end position="58"/>
    </location>
</feature>
<dbReference type="InterPro" id="IPR015402">
    <property type="entry name" value="DUF1980"/>
</dbReference>
<dbReference type="NCBIfam" id="TIGR03943">
    <property type="entry name" value="TIGR03943 family putative permease subunit"/>
    <property type="match status" value="1"/>
</dbReference>
<feature type="region of interest" description="Disordered" evidence="1">
    <location>
        <begin position="133"/>
        <end position="211"/>
    </location>
</feature>
<feature type="domain" description="DUF1980" evidence="4">
    <location>
        <begin position="213"/>
        <end position="348"/>
    </location>
</feature>
<dbReference type="EMBL" id="JBHSQV010000025">
    <property type="protein sequence ID" value="MFC5985420.1"/>
    <property type="molecule type" value="Genomic_DNA"/>
</dbReference>
<dbReference type="Pfam" id="PF21537">
    <property type="entry name" value="DUF1980_C"/>
    <property type="match status" value="1"/>
</dbReference>
<dbReference type="PANTHER" id="PTHR40047">
    <property type="entry name" value="UPF0703 PROTEIN YCGQ"/>
    <property type="match status" value="1"/>
</dbReference>
<feature type="domain" description="DUF1980" evidence="3">
    <location>
        <begin position="9"/>
        <end position="120"/>
    </location>
</feature>
<keyword evidence="2" id="KW-0812">Transmembrane</keyword>
<reference evidence="6" key="1">
    <citation type="journal article" date="2019" name="Int. J. Syst. Evol. Microbiol.">
        <title>The Global Catalogue of Microorganisms (GCM) 10K type strain sequencing project: providing services to taxonomists for standard genome sequencing and annotation.</title>
        <authorList>
            <consortium name="The Broad Institute Genomics Platform"/>
            <consortium name="The Broad Institute Genome Sequencing Center for Infectious Disease"/>
            <person name="Wu L."/>
            <person name="Ma J."/>
        </authorList>
    </citation>
    <scope>NUCLEOTIDE SEQUENCE [LARGE SCALE GENOMIC DNA]</scope>
    <source>
        <strain evidence="6">CCM 8749</strain>
    </source>
</reference>
<keyword evidence="2" id="KW-1133">Transmembrane helix</keyword>
<name>A0ABW1IK66_9BACL</name>
<organism evidence="5 6">
    <name type="scientific">Marinicrinis lubricantis</name>
    <dbReference type="NCBI Taxonomy" id="2086470"/>
    <lineage>
        <taxon>Bacteria</taxon>
        <taxon>Bacillati</taxon>
        <taxon>Bacillota</taxon>
        <taxon>Bacilli</taxon>
        <taxon>Bacillales</taxon>
        <taxon>Paenibacillaceae</taxon>
    </lineage>
</organism>